<organism evidence="1 2">
    <name type="scientific">Fuerstiella marisgermanici</name>
    <dbReference type="NCBI Taxonomy" id="1891926"/>
    <lineage>
        <taxon>Bacteria</taxon>
        <taxon>Pseudomonadati</taxon>
        <taxon>Planctomycetota</taxon>
        <taxon>Planctomycetia</taxon>
        <taxon>Planctomycetales</taxon>
        <taxon>Planctomycetaceae</taxon>
        <taxon>Fuerstiella</taxon>
    </lineage>
</organism>
<dbReference type="STRING" id="1891926.Fuma_02148"/>
<dbReference type="Proteomes" id="UP000187735">
    <property type="component" value="Chromosome"/>
</dbReference>
<evidence type="ECO:0000313" key="1">
    <source>
        <dbReference type="EMBL" id="APZ92537.1"/>
    </source>
</evidence>
<reference evidence="1 2" key="1">
    <citation type="journal article" date="2016" name="Front. Microbiol.">
        <title>Fuerstia marisgermanicae gen. nov., sp. nov., an Unusual Member of the Phylum Planctomycetes from the German Wadden Sea.</title>
        <authorList>
            <person name="Kohn T."/>
            <person name="Heuer A."/>
            <person name="Jogler M."/>
            <person name="Vollmers J."/>
            <person name="Boedeker C."/>
            <person name="Bunk B."/>
            <person name="Rast P."/>
            <person name="Borchert D."/>
            <person name="Glockner I."/>
            <person name="Freese H.M."/>
            <person name="Klenk H.P."/>
            <person name="Overmann J."/>
            <person name="Kaster A.K."/>
            <person name="Rohde M."/>
            <person name="Wiegand S."/>
            <person name="Jogler C."/>
        </authorList>
    </citation>
    <scope>NUCLEOTIDE SEQUENCE [LARGE SCALE GENOMIC DNA]</scope>
    <source>
        <strain evidence="1 2">NH11</strain>
    </source>
</reference>
<keyword evidence="2" id="KW-1185">Reference proteome</keyword>
<dbReference type="Gene3D" id="3.30.559.10">
    <property type="entry name" value="Chloramphenicol acetyltransferase-like domain"/>
    <property type="match status" value="1"/>
</dbReference>
<dbReference type="AlphaFoldDB" id="A0A1P8WET8"/>
<dbReference type="SUPFAM" id="SSF52777">
    <property type="entry name" value="CoA-dependent acyltransferases"/>
    <property type="match status" value="1"/>
</dbReference>
<dbReference type="RefSeq" id="WP_145944099.1">
    <property type="nucleotide sequence ID" value="NZ_CP017641.1"/>
</dbReference>
<proteinExistence type="predicted"/>
<dbReference type="InterPro" id="IPR023213">
    <property type="entry name" value="CAT-like_dom_sf"/>
</dbReference>
<sequence length="259" mass="29434">MQKDRNGRIFGIPRSRRLSWDLLYFNRAVPQCGHDRRIDLSALSAARSAAAVRISWPALFLKAYALLAKDVPELRQTWYRWPFAHMYQHPSSVGVLTVQREHKGEPWLFWGRIPRPEELSLVEIQAHIDEMVTKPVSRRFRRELRLAQLPTLMRRFIWGWNIHVVKAARAERLGTFFLSTLSGQGAEIQIPPSVHTGCLTYGPLNENGITRVTLAYDHRVMDGSLVARCLAGLESIFLQTLCDEVLNSKLPAGNIAAAA</sequence>
<dbReference type="EMBL" id="CP017641">
    <property type="protein sequence ID" value="APZ92537.1"/>
    <property type="molecule type" value="Genomic_DNA"/>
</dbReference>
<name>A0A1P8WET8_9PLAN</name>
<dbReference type="KEGG" id="fmr:Fuma_02148"/>
<accession>A0A1P8WET8</accession>
<gene>
    <name evidence="1" type="ORF">Fuma_02148</name>
</gene>
<protein>
    <submittedName>
        <fullName evidence="1">Branched-chain alpha-keto acid dehydrogenase subunit E2</fullName>
    </submittedName>
</protein>
<evidence type="ECO:0000313" key="2">
    <source>
        <dbReference type="Proteomes" id="UP000187735"/>
    </source>
</evidence>
<dbReference type="OrthoDB" id="8059310at2"/>